<evidence type="ECO:0000259" key="1">
    <source>
        <dbReference type="PROSITE" id="PS50995"/>
    </source>
</evidence>
<organism evidence="2 3">
    <name type="scientific">Chitinophaga cymbidii</name>
    <dbReference type="NCBI Taxonomy" id="1096750"/>
    <lineage>
        <taxon>Bacteria</taxon>
        <taxon>Pseudomonadati</taxon>
        <taxon>Bacteroidota</taxon>
        <taxon>Chitinophagia</taxon>
        <taxon>Chitinophagales</taxon>
        <taxon>Chitinophagaceae</taxon>
        <taxon>Chitinophaga</taxon>
    </lineage>
</organism>
<proteinExistence type="predicted"/>
<dbReference type="Pfam" id="PF12802">
    <property type="entry name" value="MarR_2"/>
    <property type="match status" value="1"/>
</dbReference>
<keyword evidence="3" id="KW-1185">Reference proteome</keyword>
<dbReference type="OrthoDB" id="668058at2"/>
<dbReference type="AlphaFoldDB" id="A0A512RLX6"/>
<dbReference type="PANTHER" id="PTHR33164">
    <property type="entry name" value="TRANSCRIPTIONAL REGULATOR, MARR FAMILY"/>
    <property type="match status" value="1"/>
</dbReference>
<protein>
    <recommendedName>
        <fullName evidence="1">HTH marR-type domain-containing protein</fullName>
    </recommendedName>
</protein>
<dbReference type="Proteomes" id="UP000321436">
    <property type="component" value="Unassembled WGS sequence"/>
</dbReference>
<dbReference type="InterPro" id="IPR036388">
    <property type="entry name" value="WH-like_DNA-bd_sf"/>
</dbReference>
<dbReference type="SMART" id="SM00347">
    <property type="entry name" value="HTH_MARR"/>
    <property type="match status" value="1"/>
</dbReference>
<dbReference type="EMBL" id="BKAU01000002">
    <property type="protein sequence ID" value="GEP96721.1"/>
    <property type="molecule type" value="Genomic_DNA"/>
</dbReference>
<dbReference type="SUPFAM" id="SSF46785">
    <property type="entry name" value="Winged helix' DNA-binding domain"/>
    <property type="match status" value="1"/>
</dbReference>
<dbReference type="InterPro" id="IPR000835">
    <property type="entry name" value="HTH_MarR-typ"/>
</dbReference>
<dbReference type="RefSeq" id="WP_146863256.1">
    <property type="nucleotide sequence ID" value="NZ_BKAU01000002.1"/>
</dbReference>
<dbReference type="GO" id="GO:0006950">
    <property type="term" value="P:response to stress"/>
    <property type="evidence" value="ECO:0007669"/>
    <property type="project" value="TreeGrafter"/>
</dbReference>
<gene>
    <name evidence="2" type="ORF">CCY01nite_29810</name>
</gene>
<dbReference type="Gene3D" id="1.10.10.10">
    <property type="entry name" value="Winged helix-like DNA-binding domain superfamily/Winged helix DNA-binding domain"/>
    <property type="match status" value="1"/>
</dbReference>
<name>A0A512RLX6_9BACT</name>
<dbReference type="InterPro" id="IPR039422">
    <property type="entry name" value="MarR/SlyA-like"/>
</dbReference>
<feature type="domain" description="HTH marR-type" evidence="1">
    <location>
        <begin position="3"/>
        <end position="140"/>
    </location>
</feature>
<evidence type="ECO:0000313" key="3">
    <source>
        <dbReference type="Proteomes" id="UP000321436"/>
    </source>
</evidence>
<accession>A0A512RLX6</accession>
<dbReference type="GO" id="GO:0003700">
    <property type="term" value="F:DNA-binding transcription factor activity"/>
    <property type="evidence" value="ECO:0007669"/>
    <property type="project" value="InterPro"/>
</dbReference>
<evidence type="ECO:0000313" key="2">
    <source>
        <dbReference type="EMBL" id="GEP96721.1"/>
    </source>
</evidence>
<reference evidence="2 3" key="1">
    <citation type="submission" date="2019-07" db="EMBL/GenBank/DDBJ databases">
        <title>Whole genome shotgun sequence of Chitinophaga cymbidii NBRC 109752.</title>
        <authorList>
            <person name="Hosoyama A."/>
            <person name="Uohara A."/>
            <person name="Ohji S."/>
            <person name="Ichikawa N."/>
        </authorList>
    </citation>
    <scope>NUCLEOTIDE SEQUENCE [LARGE SCALE GENOMIC DNA]</scope>
    <source>
        <strain evidence="2 3">NBRC 109752</strain>
    </source>
</reference>
<comment type="caution">
    <text evidence="2">The sequence shown here is derived from an EMBL/GenBank/DDBJ whole genome shotgun (WGS) entry which is preliminary data.</text>
</comment>
<dbReference type="PROSITE" id="PS50995">
    <property type="entry name" value="HTH_MARR_2"/>
    <property type="match status" value="1"/>
</dbReference>
<dbReference type="InterPro" id="IPR036390">
    <property type="entry name" value="WH_DNA-bd_sf"/>
</dbReference>
<dbReference type="PANTHER" id="PTHR33164:SF106">
    <property type="entry name" value="TRANSCRIPTIONAL REGULATORY PROTEIN"/>
    <property type="match status" value="1"/>
</dbReference>
<sequence>MKDKERINRFRAASRQYSDTSILMHEAIARRAGLSGTDHKFLGFIIRHGEMTAGEISQVTGLTTGAVTGLIDRLEKKKLVKRTFAKDDRRKVIIVPNLQNSMKLLEPLFSELQKRTEQLISTFSDSEVDTIERYFTAAVGVMKEITEQLNNDNHEHGKYYKRVPRKSRDMAFYNHPDILPDEWRANF</sequence>